<protein>
    <submittedName>
        <fullName evidence="2">Uncharacterized protein</fullName>
    </submittedName>
</protein>
<comment type="caution">
    <text evidence="2">The sequence shown here is derived from an EMBL/GenBank/DDBJ whole genome shotgun (WGS) entry which is preliminary data.</text>
</comment>
<dbReference type="AlphaFoldDB" id="A0AAV5VG13"/>
<dbReference type="Proteomes" id="UP001432322">
    <property type="component" value="Unassembled WGS sequence"/>
</dbReference>
<evidence type="ECO:0000313" key="2">
    <source>
        <dbReference type="EMBL" id="GMT17530.1"/>
    </source>
</evidence>
<evidence type="ECO:0000256" key="1">
    <source>
        <dbReference type="SAM" id="MobiDB-lite"/>
    </source>
</evidence>
<reference evidence="2" key="1">
    <citation type="submission" date="2023-10" db="EMBL/GenBank/DDBJ databases">
        <title>Genome assembly of Pristionchus species.</title>
        <authorList>
            <person name="Yoshida K."/>
            <person name="Sommer R.J."/>
        </authorList>
    </citation>
    <scope>NUCLEOTIDE SEQUENCE</scope>
    <source>
        <strain evidence="2">RS5133</strain>
    </source>
</reference>
<accession>A0AAV5VG13</accession>
<feature type="non-terminal residue" evidence="2">
    <location>
        <position position="75"/>
    </location>
</feature>
<name>A0AAV5VG13_9BILA</name>
<evidence type="ECO:0000313" key="3">
    <source>
        <dbReference type="Proteomes" id="UP001432322"/>
    </source>
</evidence>
<sequence length="75" mass="8333">SCTITAHSLGMKPRSSKERPVHDAPSLVDCSAKDLRLCTVGSRVFFIGAKENKRDDRGKIFSLLELNPTLFDHSM</sequence>
<feature type="region of interest" description="Disordered" evidence="1">
    <location>
        <begin position="1"/>
        <end position="24"/>
    </location>
</feature>
<gene>
    <name evidence="2" type="ORF">PFISCL1PPCAC_8827</name>
</gene>
<dbReference type="EMBL" id="BTSY01000003">
    <property type="protein sequence ID" value="GMT17530.1"/>
    <property type="molecule type" value="Genomic_DNA"/>
</dbReference>
<organism evidence="2 3">
    <name type="scientific">Pristionchus fissidentatus</name>
    <dbReference type="NCBI Taxonomy" id="1538716"/>
    <lineage>
        <taxon>Eukaryota</taxon>
        <taxon>Metazoa</taxon>
        <taxon>Ecdysozoa</taxon>
        <taxon>Nematoda</taxon>
        <taxon>Chromadorea</taxon>
        <taxon>Rhabditida</taxon>
        <taxon>Rhabditina</taxon>
        <taxon>Diplogasteromorpha</taxon>
        <taxon>Diplogasteroidea</taxon>
        <taxon>Neodiplogasteridae</taxon>
        <taxon>Pristionchus</taxon>
    </lineage>
</organism>
<feature type="non-terminal residue" evidence="2">
    <location>
        <position position="1"/>
    </location>
</feature>
<keyword evidence="3" id="KW-1185">Reference proteome</keyword>
<proteinExistence type="predicted"/>